<dbReference type="EMBL" id="MU004190">
    <property type="protein sequence ID" value="KAF2494392.1"/>
    <property type="molecule type" value="Genomic_DNA"/>
</dbReference>
<accession>A0A6A6QQG1</accession>
<proteinExistence type="predicted"/>
<dbReference type="Proteomes" id="UP000799750">
    <property type="component" value="Unassembled WGS sequence"/>
</dbReference>
<reference evidence="2" key="1">
    <citation type="journal article" date="2020" name="Stud. Mycol.">
        <title>101 Dothideomycetes genomes: a test case for predicting lifestyles and emergence of pathogens.</title>
        <authorList>
            <person name="Haridas S."/>
            <person name="Albert R."/>
            <person name="Binder M."/>
            <person name="Bloem J."/>
            <person name="Labutti K."/>
            <person name="Salamov A."/>
            <person name="Andreopoulos B."/>
            <person name="Baker S."/>
            <person name="Barry K."/>
            <person name="Bills G."/>
            <person name="Bluhm B."/>
            <person name="Cannon C."/>
            <person name="Castanera R."/>
            <person name="Culley D."/>
            <person name="Daum C."/>
            <person name="Ezra D."/>
            <person name="Gonzalez J."/>
            <person name="Henrissat B."/>
            <person name="Kuo A."/>
            <person name="Liang C."/>
            <person name="Lipzen A."/>
            <person name="Lutzoni F."/>
            <person name="Magnuson J."/>
            <person name="Mondo S."/>
            <person name="Nolan M."/>
            <person name="Ohm R."/>
            <person name="Pangilinan J."/>
            <person name="Park H.-J."/>
            <person name="Ramirez L."/>
            <person name="Alfaro M."/>
            <person name="Sun H."/>
            <person name="Tritt A."/>
            <person name="Yoshinaga Y."/>
            <person name="Zwiers L.-H."/>
            <person name="Turgeon B."/>
            <person name="Goodwin S."/>
            <person name="Spatafora J."/>
            <person name="Crous P."/>
            <person name="Grigoriev I."/>
        </authorList>
    </citation>
    <scope>NUCLEOTIDE SEQUENCE</scope>
    <source>
        <strain evidence="2">CBS 269.34</strain>
    </source>
</reference>
<evidence type="ECO:0000313" key="2">
    <source>
        <dbReference type="EMBL" id="KAF2494392.1"/>
    </source>
</evidence>
<sequence>MERERTNKEPASSCSSKVRQRDFEAHSYREEQASANILITTSSTDLLLHMASCVQVEALGGAEAYGEAVSTKKQPVIAGGTVHAGDLKRAYVSVGVPWAGGVQGRWLAAGWWEASERKGLKGRRRGVGCEVSFGLPCPSIIPLPFHHLLQSTRKERFSLILDQTV</sequence>
<organism evidence="2 3">
    <name type="scientific">Lophium mytilinum</name>
    <dbReference type="NCBI Taxonomy" id="390894"/>
    <lineage>
        <taxon>Eukaryota</taxon>
        <taxon>Fungi</taxon>
        <taxon>Dikarya</taxon>
        <taxon>Ascomycota</taxon>
        <taxon>Pezizomycotina</taxon>
        <taxon>Dothideomycetes</taxon>
        <taxon>Pleosporomycetidae</taxon>
        <taxon>Mytilinidiales</taxon>
        <taxon>Mytilinidiaceae</taxon>
        <taxon>Lophium</taxon>
    </lineage>
</organism>
<protein>
    <submittedName>
        <fullName evidence="2">Uncharacterized protein</fullName>
    </submittedName>
</protein>
<name>A0A6A6QQG1_9PEZI</name>
<evidence type="ECO:0000313" key="3">
    <source>
        <dbReference type="Proteomes" id="UP000799750"/>
    </source>
</evidence>
<dbReference type="AlphaFoldDB" id="A0A6A6QQG1"/>
<keyword evidence="3" id="KW-1185">Reference proteome</keyword>
<evidence type="ECO:0000256" key="1">
    <source>
        <dbReference type="SAM" id="MobiDB-lite"/>
    </source>
</evidence>
<feature type="region of interest" description="Disordered" evidence="1">
    <location>
        <begin position="1"/>
        <end position="21"/>
    </location>
</feature>
<gene>
    <name evidence="2" type="ORF">BU16DRAFT_562052</name>
</gene>